<accession>A0A0F2LMV8</accession>
<name>A0A0F2LMV8_9CREN</name>
<dbReference type="EMBL" id="JZWS01000374">
    <property type="protein sequence ID" value="KJR77825.1"/>
    <property type="molecule type" value="Genomic_DNA"/>
</dbReference>
<protein>
    <submittedName>
        <fullName evidence="1">Uncharacterized protein</fullName>
    </submittedName>
</protein>
<organism evidence="1">
    <name type="scientific">Candidatus Aramenus sulfurataquae</name>
    <dbReference type="NCBI Taxonomy" id="1326980"/>
    <lineage>
        <taxon>Archaea</taxon>
        <taxon>Thermoproteota</taxon>
        <taxon>Thermoprotei</taxon>
        <taxon>Sulfolobales</taxon>
        <taxon>Sulfolobaceae</taxon>
        <taxon>Candidatus Aramenus</taxon>
    </lineage>
</organism>
<gene>
    <name evidence="1" type="ORF">TQ35_10525</name>
</gene>
<reference evidence="1" key="1">
    <citation type="submission" date="2015-03" db="EMBL/GenBank/DDBJ databases">
        <title>Metagenome Sequencing of an Archaeal-Dominated Microbial Community from a Hot Spring at the Los Azufres Geothermal Field, Mexico.</title>
        <authorList>
            <person name="Servin-Garciduenas L.E."/>
            <person name="Martinez-Romero E."/>
        </authorList>
    </citation>
    <scope>NUCLEOTIDE SEQUENCE [LARGE SCALE GENOMIC DNA]</scope>
    <source>
        <strain evidence="1">AZ1-454</strain>
    </source>
</reference>
<sequence>MEKWLEEGYKEPLKFVDEAYAFQNEDEYVLVGVKTTSCMEKTKIIDKVLDKVYQYGNEFYLSVIITDKENFEKIKEKLGKQLIP</sequence>
<dbReference type="AlphaFoldDB" id="A0A0F2LMV8"/>
<proteinExistence type="predicted"/>
<comment type="caution">
    <text evidence="1">The sequence shown here is derived from an EMBL/GenBank/DDBJ whole genome shotgun (WGS) entry which is preliminary data.</text>
</comment>
<evidence type="ECO:0000313" key="1">
    <source>
        <dbReference type="EMBL" id="KJR77825.1"/>
    </source>
</evidence>